<gene>
    <name evidence="6" type="ORF">FFLO_04888</name>
</gene>
<evidence type="ECO:0000313" key="6">
    <source>
        <dbReference type="EMBL" id="KAG7530662.1"/>
    </source>
</evidence>
<dbReference type="PRINTS" id="PR00080">
    <property type="entry name" value="SDRFAMILY"/>
</dbReference>
<feature type="region of interest" description="Disordered" evidence="5">
    <location>
        <begin position="299"/>
        <end position="330"/>
    </location>
</feature>
<sequence length="367" mass="38833">MSLRIARPIPTFARQTLLNLTSRTSRSSLPCIISSALHTQKDQVQARPLQQQQRTFLTTSIRTHEMSQGSHPHLKIAESFDVSGLTVAVTGAGTGIGLMITLAMIENGAKVFAIGRHRENLDEIVKRYGGDGKERGLIVPVVGDVTDKESLGKVVKEIEGQAEGGIQILFNNAGVAGEGSREGWEDVDSKDPNAISKKMLESSYQEWEDILRTNTTAAYFTAAAFLPLLSKGKNSVKGYASQIVNTTSISGVMKRASGGQFAYAASKAATFQMTKVLATELMDTGIRCNQIAPGVFPSGMTAGSVEKDQKSDLSGTGKGESNPAGRPGSEKDMAGCALFLASRAAVYMNGQAIIPDGGATLSGNSSL</sequence>
<name>A0A8K0JK41_9TREE</name>
<comment type="caution">
    <text evidence="6">The sequence shown here is derived from an EMBL/GenBank/DDBJ whole genome shotgun (WGS) entry which is preliminary data.</text>
</comment>
<dbReference type="PANTHER" id="PTHR43618:SF4">
    <property type="entry name" value="SHORT CHAIN DEHYDROGENASE_REDUCTASE FAMILY (AFU_ORTHOLOGUE AFUA_7G04540)"/>
    <property type="match status" value="1"/>
</dbReference>
<dbReference type="AlphaFoldDB" id="A0A8K0JK41"/>
<dbReference type="Proteomes" id="UP000812966">
    <property type="component" value="Unassembled WGS sequence"/>
</dbReference>
<evidence type="ECO:0000256" key="5">
    <source>
        <dbReference type="SAM" id="MobiDB-lite"/>
    </source>
</evidence>
<dbReference type="EMBL" id="JABELV010000112">
    <property type="protein sequence ID" value="KAG7530662.1"/>
    <property type="molecule type" value="Genomic_DNA"/>
</dbReference>
<dbReference type="PRINTS" id="PR00081">
    <property type="entry name" value="GDHRDH"/>
</dbReference>
<evidence type="ECO:0000256" key="2">
    <source>
        <dbReference type="ARBA" id="ARBA00022857"/>
    </source>
</evidence>
<reference evidence="6" key="1">
    <citation type="submission" date="2020-04" db="EMBL/GenBank/DDBJ databases">
        <title>Analysis of mating type loci in Filobasidium floriforme.</title>
        <authorList>
            <person name="Nowrousian M."/>
        </authorList>
    </citation>
    <scope>NUCLEOTIDE SEQUENCE</scope>
    <source>
        <strain evidence="6">CBS 6242</strain>
    </source>
</reference>
<evidence type="ECO:0000256" key="3">
    <source>
        <dbReference type="ARBA" id="ARBA00023002"/>
    </source>
</evidence>
<dbReference type="Pfam" id="PF00106">
    <property type="entry name" value="adh_short"/>
    <property type="match status" value="1"/>
</dbReference>
<evidence type="ECO:0000313" key="7">
    <source>
        <dbReference type="Proteomes" id="UP000812966"/>
    </source>
</evidence>
<evidence type="ECO:0000256" key="1">
    <source>
        <dbReference type="ARBA" id="ARBA00006484"/>
    </source>
</evidence>
<organism evidence="6 7">
    <name type="scientific">Filobasidium floriforme</name>
    <dbReference type="NCBI Taxonomy" id="5210"/>
    <lineage>
        <taxon>Eukaryota</taxon>
        <taxon>Fungi</taxon>
        <taxon>Dikarya</taxon>
        <taxon>Basidiomycota</taxon>
        <taxon>Agaricomycotina</taxon>
        <taxon>Tremellomycetes</taxon>
        <taxon>Filobasidiales</taxon>
        <taxon>Filobasidiaceae</taxon>
        <taxon>Filobasidium</taxon>
    </lineage>
</organism>
<dbReference type="PROSITE" id="PS00061">
    <property type="entry name" value="ADH_SHORT"/>
    <property type="match status" value="1"/>
</dbReference>
<protein>
    <submittedName>
        <fullName evidence="6">Uncharacterized protein</fullName>
    </submittedName>
</protein>
<dbReference type="CDD" id="cd05233">
    <property type="entry name" value="SDR_c"/>
    <property type="match status" value="1"/>
</dbReference>
<dbReference type="Gene3D" id="3.40.50.720">
    <property type="entry name" value="NAD(P)-binding Rossmann-like Domain"/>
    <property type="match status" value="1"/>
</dbReference>
<dbReference type="PANTHER" id="PTHR43618">
    <property type="entry name" value="7-ALPHA-HYDROXYSTEROID DEHYDROGENASE"/>
    <property type="match status" value="1"/>
</dbReference>
<evidence type="ECO:0000256" key="4">
    <source>
        <dbReference type="RuleBase" id="RU000363"/>
    </source>
</evidence>
<comment type="similarity">
    <text evidence="1 4">Belongs to the short-chain dehydrogenases/reductases (SDR) family.</text>
</comment>
<dbReference type="SUPFAM" id="SSF51735">
    <property type="entry name" value="NAD(P)-binding Rossmann-fold domains"/>
    <property type="match status" value="1"/>
</dbReference>
<accession>A0A8K0JK41</accession>
<keyword evidence="7" id="KW-1185">Reference proteome</keyword>
<dbReference type="InterPro" id="IPR020904">
    <property type="entry name" value="Sc_DH/Rdtase_CS"/>
</dbReference>
<proteinExistence type="inferred from homology"/>
<keyword evidence="3" id="KW-0560">Oxidoreductase</keyword>
<keyword evidence="2" id="KW-0521">NADP</keyword>
<dbReference type="GO" id="GO:0016491">
    <property type="term" value="F:oxidoreductase activity"/>
    <property type="evidence" value="ECO:0007669"/>
    <property type="project" value="UniProtKB-KW"/>
</dbReference>
<dbReference type="InterPro" id="IPR036291">
    <property type="entry name" value="NAD(P)-bd_dom_sf"/>
</dbReference>
<dbReference type="InterPro" id="IPR052178">
    <property type="entry name" value="Sec_Metab_Biosynth_SDR"/>
</dbReference>
<dbReference type="InterPro" id="IPR002347">
    <property type="entry name" value="SDR_fam"/>
</dbReference>